<organism evidence="4 5">
    <name type="scientific">Sandaracinus amylolyticus</name>
    <dbReference type="NCBI Taxonomy" id="927083"/>
    <lineage>
        <taxon>Bacteria</taxon>
        <taxon>Pseudomonadati</taxon>
        <taxon>Myxococcota</taxon>
        <taxon>Polyangia</taxon>
        <taxon>Polyangiales</taxon>
        <taxon>Sandaracinaceae</taxon>
        <taxon>Sandaracinus</taxon>
    </lineage>
</organism>
<dbReference type="Pfam" id="PF13538">
    <property type="entry name" value="UvrD_C_2"/>
    <property type="match status" value="1"/>
</dbReference>
<proteinExistence type="inferred from homology"/>
<evidence type="ECO:0000259" key="3">
    <source>
        <dbReference type="Pfam" id="PF13538"/>
    </source>
</evidence>
<evidence type="ECO:0000313" key="4">
    <source>
        <dbReference type="EMBL" id="AKF11123.1"/>
    </source>
</evidence>
<protein>
    <submittedName>
        <fullName evidence="4">Exodeoxyribonuclease V alpha chain</fullName>
    </submittedName>
</protein>
<feature type="domain" description="UvrD-like helicase C-terminal" evidence="3">
    <location>
        <begin position="602"/>
        <end position="650"/>
    </location>
</feature>
<dbReference type="GO" id="GO:0006302">
    <property type="term" value="P:double-strand break repair"/>
    <property type="evidence" value="ECO:0007669"/>
    <property type="project" value="InterPro"/>
</dbReference>
<dbReference type="CDD" id="cd18809">
    <property type="entry name" value="SF1_C_RecD"/>
    <property type="match status" value="1"/>
</dbReference>
<sequence length="679" mass="71668">MTRPPLTPLGAARHAIGAAPAGDLPAFPEDLAALARNADLGEERVHVAWELVRAVPQLAAEDQRALVVLLVLLFEAIAQGSTRLPISPSDRAVLRARAAALGLSRADLKRAESCADTILVGLGGKSSDTRGQLSMLFAAPAGARSPYEPLVGEPGAYRPVIVESGALVPQRLSATEGRLASRLLDRAPPRAHPDAIATALRAVLASPVVGKRGPIVLTSEQTAAVHAALSEPVAVISGGPGTGKTSIVVSMLRALARLASPEVAARDVALAAPTGKAADRLASSIRDALAACRDPIDLALRDALSEARTLHRLLGWSPSAETFRHDEDSPLAERVVIVDEASMIDLALMERLVAALRPEARLVLLGDADQLPSVEPGAVLSDLVGSGGASTITITRLTQSHRMDPRDPAGSHILGIAQAVNAGTAPRAEEGPLASGVIRRVRAPSDAGEGVSILSPRDAGAREALLSWWYRERVVASVDRTFVIDAPHDHAPLKALFDRLDASRLLCVTRGRATGADAINAWMGARLARERRLPVGPLLLVGEPVMVVRNDYDRGLFNGDQGLVLWVAERAGTSARPSLVVRRGERFVAFPLETVRPLLERAYATTVHKAQGSEHDAVALVLPDEDVPRLLTREIVYTAITRARRSVLLVGSADLLARAIARPTARTTGLGAKLRSRGA</sequence>
<dbReference type="SUPFAM" id="SSF52540">
    <property type="entry name" value="P-loop containing nucleoside triphosphate hydrolases"/>
    <property type="match status" value="2"/>
</dbReference>
<dbReference type="InterPro" id="IPR006344">
    <property type="entry name" value="RecD"/>
</dbReference>
<dbReference type="EMBL" id="CP011125">
    <property type="protein sequence ID" value="AKF11123.1"/>
    <property type="molecule type" value="Genomic_DNA"/>
</dbReference>
<dbReference type="InterPro" id="IPR027417">
    <property type="entry name" value="P-loop_NTPase"/>
</dbReference>
<dbReference type="AlphaFoldDB" id="A0A0F6W9W8"/>
<dbReference type="HAMAP" id="MF_01487">
    <property type="entry name" value="RecD"/>
    <property type="match status" value="1"/>
</dbReference>
<evidence type="ECO:0000256" key="2">
    <source>
        <dbReference type="ARBA" id="ARBA00022840"/>
    </source>
</evidence>
<dbReference type="Gene3D" id="3.40.50.300">
    <property type="entry name" value="P-loop containing nucleotide triphosphate hydrolases"/>
    <property type="match status" value="2"/>
</dbReference>
<evidence type="ECO:0000256" key="1">
    <source>
        <dbReference type="ARBA" id="ARBA00022741"/>
    </source>
</evidence>
<dbReference type="STRING" id="927083.DB32_008272"/>
<dbReference type="KEGG" id="samy:DB32_008272"/>
<gene>
    <name evidence="4" type="ORF">DB32_008272</name>
</gene>
<dbReference type="GO" id="GO:0005524">
    <property type="term" value="F:ATP binding"/>
    <property type="evidence" value="ECO:0007669"/>
    <property type="project" value="UniProtKB-KW"/>
</dbReference>
<dbReference type="PANTHER" id="PTHR43788">
    <property type="entry name" value="DNA2/NAM7 HELICASE FAMILY MEMBER"/>
    <property type="match status" value="1"/>
</dbReference>
<dbReference type="Proteomes" id="UP000034883">
    <property type="component" value="Chromosome"/>
</dbReference>
<dbReference type="GO" id="GO:0006310">
    <property type="term" value="P:DNA recombination"/>
    <property type="evidence" value="ECO:0007669"/>
    <property type="project" value="InterPro"/>
</dbReference>
<keyword evidence="1" id="KW-0547">Nucleotide-binding</keyword>
<dbReference type="Gene3D" id="2.30.30.940">
    <property type="match status" value="1"/>
</dbReference>
<dbReference type="InterPro" id="IPR050534">
    <property type="entry name" value="Coronavir_polyprotein_1ab"/>
</dbReference>
<keyword evidence="5" id="KW-1185">Reference proteome</keyword>
<keyword evidence="2" id="KW-0067">ATP-binding</keyword>
<name>A0A0F6W9W8_9BACT</name>
<evidence type="ECO:0000313" key="5">
    <source>
        <dbReference type="Proteomes" id="UP000034883"/>
    </source>
</evidence>
<dbReference type="GO" id="GO:0009338">
    <property type="term" value="C:exodeoxyribonuclease V complex"/>
    <property type="evidence" value="ECO:0007669"/>
    <property type="project" value="InterPro"/>
</dbReference>
<dbReference type="RefSeq" id="WP_169791714.1">
    <property type="nucleotide sequence ID" value="NZ_CP011125.1"/>
</dbReference>
<accession>A0A0F6W9W8</accession>
<dbReference type="Pfam" id="PF13245">
    <property type="entry name" value="AAA_19"/>
    <property type="match status" value="1"/>
</dbReference>
<dbReference type="PANTHER" id="PTHR43788:SF6">
    <property type="entry name" value="DNA HELICASE B"/>
    <property type="match status" value="1"/>
</dbReference>
<dbReference type="GO" id="GO:0017116">
    <property type="term" value="F:single-stranded DNA helicase activity"/>
    <property type="evidence" value="ECO:0007669"/>
    <property type="project" value="TreeGrafter"/>
</dbReference>
<dbReference type="GO" id="GO:0008854">
    <property type="term" value="F:exodeoxyribonuclease V activity"/>
    <property type="evidence" value="ECO:0007669"/>
    <property type="project" value="InterPro"/>
</dbReference>
<dbReference type="CDD" id="cd17933">
    <property type="entry name" value="DEXSc_RecD-like"/>
    <property type="match status" value="1"/>
</dbReference>
<reference evidence="4 5" key="1">
    <citation type="submission" date="2015-03" db="EMBL/GenBank/DDBJ databases">
        <title>Genome assembly of Sandaracinus amylolyticus DSM 53668.</title>
        <authorList>
            <person name="Sharma G."/>
            <person name="Subramanian S."/>
        </authorList>
    </citation>
    <scope>NUCLEOTIDE SEQUENCE [LARGE SCALE GENOMIC DNA]</scope>
    <source>
        <strain evidence="4 5">DSM 53668</strain>
    </source>
</reference>
<dbReference type="InterPro" id="IPR027785">
    <property type="entry name" value="UvrD-like_helicase_C"/>
</dbReference>
<dbReference type="NCBIfam" id="TIGR01447">
    <property type="entry name" value="recD"/>
    <property type="match status" value="1"/>
</dbReference>